<dbReference type="EMBL" id="CM042886">
    <property type="protein sequence ID" value="KAI4339512.1"/>
    <property type="molecule type" value="Genomic_DNA"/>
</dbReference>
<organism evidence="1 2">
    <name type="scientific">Melastoma candidum</name>
    <dbReference type="NCBI Taxonomy" id="119954"/>
    <lineage>
        <taxon>Eukaryota</taxon>
        <taxon>Viridiplantae</taxon>
        <taxon>Streptophyta</taxon>
        <taxon>Embryophyta</taxon>
        <taxon>Tracheophyta</taxon>
        <taxon>Spermatophyta</taxon>
        <taxon>Magnoliopsida</taxon>
        <taxon>eudicotyledons</taxon>
        <taxon>Gunneridae</taxon>
        <taxon>Pentapetalae</taxon>
        <taxon>rosids</taxon>
        <taxon>malvids</taxon>
        <taxon>Myrtales</taxon>
        <taxon>Melastomataceae</taxon>
        <taxon>Melastomatoideae</taxon>
        <taxon>Melastomateae</taxon>
        <taxon>Melastoma</taxon>
    </lineage>
</organism>
<keyword evidence="2" id="KW-1185">Reference proteome</keyword>
<gene>
    <name evidence="1" type="ORF">MLD38_024452</name>
</gene>
<proteinExistence type="predicted"/>
<name>A0ACB9NUZ8_9MYRT</name>
<evidence type="ECO:0000313" key="2">
    <source>
        <dbReference type="Proteomes" id="UP001057402"/>
    </source>
</evidence>
<dbReference type="Proteomes" id="UP001057402">
    <property type="component" value="Chromosome 7"/>
</dbReference>
<sequence>MVSDFPPLPYYRGIVFPDLFAPFAVGFPPDRSSTAAAVDVRRTSCHCPTNCPRLLKSTPSEDGVPCYNPNLPRDWNNCISEYKNLLQQRTIDKFVPPDLSYYRNCLLLDDVGNCVSGTNESANCSNP</sequence>
<comment type="caution">
    <text evidence="1">The sequence shown here is derived from an EMBL/GenBank/DDBJ whole genome shotgun (WGS) entry which is preliminary data.</text>
</comment>
<reference evidence="2" key="1">
    <citation type="journal article" date="2023" name="Front. Plant Sci.">
        <title>Chromosomal-level genome assembly of Melastoma candidum provides insights into trichome evolution.</title>
        <authorList>
            <person name="Zhong Y."/>
            <person name="Wu W."/>
            <person name="Sun C."/>
            <person name="Zou P."/>
            <person name="Liu Y."/>
            <person name="Dai S."/>
            <person name="Zhou R."/>
        </authorList>
    </citation>
    <scope>NUCLEOTIDE SEQUENCE [LARGE SCALE GENOMIC DNA]</scope>
</reference>
<accession>A0ACB9NUZ8</accession>
<evidence type="ECO:0000313" key="1">
    <source>
        <dbReference type="EMBL" id="KAI4339512.1"/>
    </source>
</evidence>
<protein>
    <submittedName>
        <fullName evidence="1">Uncharacterized protein</fullName>
    </submittedName>
</protein>